<dbReference type="AlphaFoldDB" id="A0A3N2Q5N4"/>
<keyword evidence="2" id="KW-1185">Reference proteome</keyword>
<sequence length="201" mass="22869">MTEFGSSQRWSMVLDAPLKPPVPLKIPSSAGHLLSHLPTLYFTSIDAPTKIPRYHEPEPEARSRNTIVNQNPEQNILQNGLHSLRDRNLRHCAHGPLQPSCHHFPLLDRPPLVDVSLPPVDRFHVEFQRHLHQCRLSKNLRLAAQEEGEWNTSNCWAGPREGPMRRGRTREHVTLAAPYCEGRDTREGRRISCPISRSGSP</sequence>
<dbReference type="EMBL" id="ML119051">
    <property type="protein sequence ID" value="ROT41968.1"/>
    <property type="molecule type" value="Genomic_DNA"/>
</dbReference>
<evidence type="ECO:0000313" key="2">
    <source>
        <dbReference type="Proteomes" id="UP000272025"/>
    </source>
</evidence>
<name>A0A3N2Q5N4_SODAK</name>
<dbReference type="Proteomes" id="UP000272025">
    <property type="component" value="Unassembled WGS sequence"/>
</dbReference>
<organism evidence="1 2">
    <name type="scientific">Sodiomyces alkalinus (strain CBS 110278 / VKM F-3762 / F11)</name>
    <name type="common">Alkaliphilic filamentous fungus</name>
    <dbReference type="NCBI Taxonomy" id="1314773"/>
    <lineage>
        <taxon>Eukaryota</taxon>
        <taxon>Fungi</taxon>
        <taxon>Dikarya</taxon>
        <taxon>Ascomycota</taxon>
        <taxon>Pezizomycotina</taxon>
        <taxon>Sordariomycetes</taxon>
        <taxon>Hypocreomycetidae</taxon>
        <taxon>Glomerellales</taxon>
        <taxon>Plectosphaerellaceae</taxon>
        <taxon>Sodiomyces</taxon>
    </lineage>
</organism>
<dbReference type="GeneID" id="39583722"/>
<proteinExistence type="predicted"/>
<evidence type="ECO:0000313" key="1">
    <source>
        <dbReference type="EMBL" id="ROT41968.1"/>
    </source>
</evidence>
<gene>
    <name evidence="1" type="ORF">SODALDRAFT_391039</name>
</gene>
<protein>
    <submittedName>
        <fullName evidence="1">Uncharacterized protein</fullName>
    </submittedName>
</protein>
<accession>A0A3N2Q5N4</accession>
<dbReference type="RefSeq" id="XP_028469774.1">
    <property type="nucleotide sequence ID" value="XM_028615245.1"/>
</dbReference>
<reference evidence="1 2" key="1">
    <citation type="journal article" date="2018" name="Mol. Ecol.">
        <title>The obligate alkalophilic soda-lake fungus Sodiomyces alkalinus has shifted to a protein diet.</title>
        <authorList>
            <person name="Grum-Grzhimaylo A.A."/>
            <person name="Falkoski D.L."/>
            <person name="van den Heuvel J."/>
            <person name="Valero-Jimenez C.A."/>
            <person name="Min B."/>
            <person name="Choi I.G."/>
            <person name="Lipzen A."/>
            <person name="Daum C.G."/>
            <person name="Aanen D.K."/>
            <person name="Tsang A."/>
            <person name="Henrissat B."/>
            <person name="Bilanenko E.N."/>
            <person name="de Vries R.P."/>
            <person name="van Kan J.A.L."/>
            <person name="Grigoriev I.V."/>
            <person name="Debets A.J.M."/>
        </authorList>
    </citation>
    <scope>NUCLEOTIDE SEQUENCE [LARGE SCALE GENOMIC DNA]</scope>
    <source>
        <strain evidence="1 2">F11</strain>
    </source>
</reference>